<dbReference type="Gene3D" id="2.40.50.90">
    <property type="match status" value="1"/>
</dbReference>
<dbReference type="RefSeq" id="WP_220102713.1">
    <property type="nucleotide sequence ID" value="NZ_JAHZSS010000002.1"/>
</dbReference>
<proteinExistence type="predicted"/>
<name>A0ABS7ECH6_9GAMM</name>
<evidence type="ECO:0000259" key="5">
    <source>
        <dbReference type="PROSITE" id="PS50830"/>
    </source>
</evidence>
<keyword evidence="1" id="KW-0540">Nuclease</keyword>
<dbReference type="Pfam" id="PF00565">
    <property type="entry name" value="SNase"/>
    <property type="match status" value="1"/>
</dbReference>
<evidence type="ECO:0000256" key="3">
    <source>
        <dbReference type="ARBA" id="ARBA00022801"/>
    </source>
</evidence>
<dbReference type="InterPro" id="IPR035437">
    <property type="entry name" value="SNase_OB-fold_sf"/>
</dbReference>
<evidence type="ECO:0000313" key="7">
    <source>
        <dbReference type="Proteomes" id="UP001166251"/>
    </source>
</evidence>
<feature type="chain" id="PRO_5046583510" evidence="4">
    <location>
        <begin position="25"/>
        <end position="272"/>
    </location>
</feature>
<dbReference type="SUPFAM" id="SSF50199">
    <property type="entry name" value="Staphylococcal nuclease"/>
    <property type="match status" value="1"/>
</dbReference>
<evidence type="ECO:0000256" key="1">
    <source>
        <dbReference type="ARBA" id="ARBA00022722"/>
    </source>
</evidence>
<comment type="caution">
    <text evidence="6">The sequence shown here is derived from an EMBL/GenBank/DDBJ whole genome shotgun (WGS) entry which is preliminary data.</text>
</comment>
<dbReference type="EMBL" id="JAHZSS010000002">
    <property type="protein sequence ID" value="MBW8190041.1"/>
    <property type="molecule type" value="Genomic_DNA"/>
</dbReference>
<keyword evidence="4" id="KW-0732">Signal</keyword>
<feature type="signal peptide" evidence="4">
    <location>
        <begin position="1"/>
        <end position="24"/>
    </location>
</feature>
<dbReference type="PANTHER" id="PTHR12302:SF3">
    <property type="entry name" value="SERINE_THREONINE-PROTEIN KINASE 31"/>
    <property type="match status" value="1"/>
</dbReference>
<sequence length="272" mass="30893">MFQCSLFSCLIILLALAPCALVRAASMIDCLPQASVSQVTVAQIHDGDTVTLTDNKRVRFAGIDTPEIDHKVPSRNEPFALQARSRLDQLIANQPVALAVDRRPYDRHGRTLGHLVNHQGKNINQQLLLEGYARLMVVGDNDLWRCYSVAEWLARRSKTGIWQQPELTPTPVADITSASKQWREYRGVVSKFVRNQNHSWWLLDNKLWVGGENQVIDQLTIPANSAVEGEDWIVRGVLYQSYGKLRIRVNHSSQIIRTHEIEKWVDKVKPEA</sequence>
<accession>A0ABS7ECH6</accession>
<dbReference type="PROSITE" id="PS50830">
    <property type="entry name" value="TNASE_3"/>
    <property type="match status" value="1"/>
</dbReference>
<keyword evidence="3" id="KW-0378">Hydrolase</keyword>
<gene>
    <name evidence="6" type="ORF">K0504_03255</name>
</gene>
<dbReference type="InterPro" id="IPR016071">
    <property type="entry name" value="Staphylococal_nuclease_OB-fold"/>
</dbReference>
<organism evidence="6 7">
    <name type="scientific">Neiella holothuriorum</name>
    <dbReference type="NCBI Taxonomy" id="2870530"/>
    <lineage>
        <taxon>Bacteria</taxon>
        <taxon>Pseudomonadati</taxon>
        <taxon>Pseudomonadota</taxon>
        <taxon>Gammaproteobacteria</taxon>
        <taxon>Alteromonadales</taxon>
        <taxon>Echinimonadaceae</taxon>
        <taxon>Neiella</taxon>
    </lineage>
</organism>
<dbReference type="SMART" id="SM00318">
    <property type="entry name" value="SNc"/>
    <property type="match status" value="1"/>
</dbReference>
<dbReference type="Proteomes" id="UP001166251">
    <property type="component" value="Unassembled WGS sequence"/>
</dbReference>
<evidence type="ECO:0000313" key="6">
    <source>
        <dbReference type="EMBL" id="MBW8190041.1"/>
    </source>
</evidence>
<feature type="domain" description="TNase-like" evidence="5">
    <location>
        <begin position="35"/>
        <end position="164"/>
    </location>
</feature>
<keyword evidence="7" id="KW-1185">Reference proteome</keyword>
<evidence type="ECO:0000256" key="4">
    <source>
        <dbReference type="SAM" id="SignalP"/>
    </source>
</evidence>
<keyword evidence="2" id="KW-0255">Endonuclease</keyword>
<protein>
    <submittedName>
        <fullName evidence="6">Thermonuclease family protein</fullName>
    </submittedName>
</protein>
<evidence type="ECO:0000256" key="2">
    <source>
        <dbReference type="ARBA" id="ARBA00022759"/>
    </source>
</evidence>
<reference evidence="6" key="1">
    <citation type="submission" date="2021-07" db="EMBL/GenBank/DDBJ databases">
        <title>Neiella marina sp. nov., isolated from the intestinal content of sea cucumber Apostichopus japonicus.</title>
        <authorList>
            <person name="Bai X."/>
        </authorList>
    </citation>
    <scope>NUCLEOTIDE SEQUENCE</scope>
    <source>
        <strain evidence="6">126</strain>
    </source>
</reference>
<dbReference type="PANTHER" id="PTHR12302">
    <property type="entry name" value="EBNA2 BINDING PROTEIN P100"/>
    <property type="match status" value="1"/>
</dbReference>